<proteinExistence type="predicted"/>
<dbReference type="AlphaFoldDB" id="A0A5D0HJT5"/>
<gene>
    <name evidence="1" type="ORF">FUA24_18395</name>
</gene>
<dbReference type="EMBL" id="VSDQ01000718">
    <property type="protein sequence ID" value="TYA71548.1"/>
    <property type="molecule type" value="Genomic_DNA"/>
</dbReference>
<evidence type="ECO:0008006" key="3">
    <source>
        <dbReference type="Google" id="ProtNLM"/>
    </source>
</evidence>
<name>A0A5D0HJT5_9FLAO</name>
<organism evidence="1 2">
    <name type="scientific">Seonamhaeicola marinus</name>
    <dbReference type="NCBI Taxonomy" id="1912246"/>
    <lineage>
        <taxon>Bacteria</taxon>
        <taxon>Pseudomonadati</taxon>
        <taxon>Bacteroidota</taxon>
        <taxon>Flavobacteriia</taxon>
        <taxon>Flavobacteriales</taxon>
        <taxon>Flavobacteriaceae</taxon>
    </lineage>
</organism>
<dbReference type="OrthoDB" id="1036397at2"/>
<accession>A0A5D0HJT5</accession>
<sequence length="83" mass="9703">MISPFYQARKKDVLIHVLKTDIDTKLGVNTLKLLFNAHPQIVRWSIDQEDIDKVLRIETTKTISTEDIIEQVQARGFYCEELE</sequence>
<protein>
    <recommendedName>
        <fullName evidence="3">Copper chaperone</fullName>
    </recommendedName>
</protein>
<keyword evidence="2" id="KW-1185">Reference proteome</keyword>
<dbReference type="RefSeq" id="WP_148544534.1">
    <property type="nucleotide sequence ID" value="NZ_VSDQ01000718.1"/>
</dbReference>
<evidence type="ECO:0000313" key="1">
    <source>
        <dbReference type="EMBL" id="TYA71548.1"/>
    </source>
</evidence>
<dbReference type="Proteomes" id="UP000323930">
    <property type="component" value="Unassembled WGS sequence"/>
</dbReference>
<evidence type="ECO:0000313" key="2">
    <source>
        <dbReference type="Proteomes" id="UP000323930"/>
    </source>
</evidence>
<comment type="caution">
    <text evidence="1">The sequence shown here is derived from an EMBL/GenBank/DDBJ whole genome shotgun (WGS) entry which is preliminary data.</text>
</comment>
<reference evidence="1 2" key="1">
    <citation type="submission" date="2019-08" db="EMBL/GenBank/DDBJ databases">
        <title>Seonamhaeicola sediminis sp. nov., isolated from marine sediment.</title>
        <authorList>
            <person name="Cao W.R."/>
        </authorList>
    </citation>
    <scope>NUCLEOTIDE SEQUENCE [LARGE SCALE GENOMIC DNA]</scope>
    <source>
        <strain evidence="1 2">B011</strain>
    </source>
</reference>